<accession>A0AAV9JR93</accession>
<protein>
    <submittedName>
        <fullName evidence="2">Uncharacterized protein</fullName>
    </submittedName>
</protein>
<reference evidence="2 3" key="1">
    <citation type="submission" date="2021-11" db="EMBL/GenBank/DDBJ databases">
        <title>Black yeast isolated from Biological Soil Crust.</title>
        <authorList>
            <person name="Kurbessoian T."/>
        </authorList>
    </citation>
    <scope>NUCLEOTIDE SEQUENCE [LARGE SCALE GENOMIC DNA]</scope>
    <source>
        <strain evidence="2 3">CCFEE 5522</strain>
    </source>
</reference>
<dbReference type="Proteomes" id="UP001324427">
    <property type="component" value="Unassembled WGS sequence"/>
</dbReference>
<dbReference type="AlphaFoldDB" id="A0AAV9JR93"/>
<keyword evidence="3" id="KW-1185">Reference proteome</keyword>
<dbReference type="EMBL" id="JAVFHQ010000009">
    <property type="protein sequence ID" value="KAK4547971.1"/>
    <property type="molecule type" value="Genomic_DNA"/>
</dbReference>
<comment type="caution">
    <text evidence="2">The sequence shown here is derived from an EMBL/GenBank/DDBJ whole genome shotgun (WGS) entry which is preliminary data.</text>
</comment>
<evidence type="ECO:0000313" key="3">
    <source>
        <dbReference type="Proteomes" id="UP001324427"/>
    </source>
</evidence>
<organism evidence="2 3">
    <name type="scientific">Oleoguttula mirabilis</name>
    <dbReference type="NCBI Taxonomy" id="1507867"/>
    <lineage>
        <taxon>Eukaryota</taxon>
        <taxon>Fungi</taxon>
        <taxon>Dikarya</taxon>
        <taxon>Ascomycota</taxon>
        <taxon>Pezizomycotina</taxon>
        <taxon>Dothideomycetes</taxon>
        <taxon>Dothideomycetidae</taxon>
        <taxon>Mycosphaerellales</taxon>
        <taxon>Teratosphaeriaceae</taxon>
        <taxon>Oleoguttula</taxon>
    </lineage>
</organism>
<proteinExistence type="predicted"/>
<evidence type="ECO:0000256" key="1">
    <source>
        <dbReference type="SAM" id="MobiDB-lite"/>
    </source>
</evidence>
<name>A0AAV9JR93_9PEZI</name>
<sequence>MTEGHTSPVHSSDMSEGSSIFDTPQTVRTNGQLVDSVMPVSELGIAASKEIQAGIDVVVHHALEKYKCSHGEARWSVDRYGDAFKNGVRYVQ</sequence>
<evidence type="ECO:0000313" key="2">
    <source>
        <dbReference type="EMBL" id="KAK4547971.1"/>
    </source>
</evidence>
<gene>
    <name evidence="2" type="ORF">LTR36_010690</name>
</gene>
<feature type="region of interest" description="Disordered" evidence="1">
    <location>
        <begin position="1"/>
        <end position="26"/>
    </location>
</feature>